<dbReference type="AlphaFoldDB" id="A0A517T8M6"/>
<dbReference type="EMBL" id="CP036316">
    <property type="protein sequence ID" value="QDT64740.1"/>
    <property type="molecule type" value="Genomic_DNA"/>
</dbReference>
<dbReference type="PANTHER" id="PTHR43752:SF2">
    <property type="entry name" value="BNR_ASP-BOX REPEAT FAMILY PROTEIN"/>
    <property type="match status" value="1"/>
</dbReference>
<keyword evidence="4" id="KW-1185">Reference proteome</keyword>
<organism evidence="3 4">
    <name type="scientific">Calycomorphotria hydatis</name>
    <dbReference type="NCBI Taxonomy" id="2528027"/>
    <lineage>
        <taxon>Bacteria</taxon>
        <taxon>Pseudomonadati</taxon>
        <taxon>Planctomycetota</taxon>
        <taxon>Planctomycetia</taxon>
        <taxon>Planctomycetales</taxon>
        <taxon>Planctomycetaceae</taxon>
        <taxon>Calycomorphotria</taxon>
    </lineage>
</organism>
<dbReference type="InterPro" id="IPR011040">
    <property type="entry name" value="Sialidase"/>
</dbReference>
<sequence precursor="true">MSRIGIALAVTAVFVTPIASATENDLEEQIRLDRTAIIFDGKSPNRLACDTTLRAMPDGSWVTIMLGGGDAEPLPQNDIFLSRSEDEGKTWSAMKAVDLGVKKENPNTALVPSELMIIESRATLFVATHDGTFADWKEWLTHSDDSGRTWSKLEPAPGRLHDRTFIRNHIVTRDGRILLPFQHFLRVGETRDINRGRRFSPPTDPRNGVLMSEDGGETWTEHGDIRIAINPNYSGWAENNIVELADGRIAMIIRADGRKVLYYAESTDGGRTWPEFATKTDIPNPGSKAVIYGLGGDTVALLHNPNPKHRSPLALWISYDGMTSWPYRRVLVSESFKGPAGRLNYPDGFISQDNSYIHFAFDDHRQRAVYFGAKLPELNSSRQLDRRTTR</sequence>
<dbReference type="Proteomes" id="UP000319976">
    <property type="component" value="Chromosome"/>
</dbReference>
<dbReference type="CDD" id="cd15482">
    <property type="entry name" value="Sialidase_non-viral"/>
    <property type="match status" value="1"/>
</dbReference>
<evidence type="ECO:0000259" key="2">
    <source>
        <dbReference type="Pfam" id="PF13088"/>
    </source>
</evidence>
<evidence type="ECO:0000313" key="3">
    <source>
        <dbReference type="EMBL" id="QDT64740.1"/>
    </source>
</evidence>
<evidence type="ECO:0000256" key="1">
    <source>
        <dbReference type="SAM" id="SignalP"/>
    </source>
</evidence>
<keyword evidence="3" id="KW-0378">Hydrolase</keyword>
<dbReference type="InterPro" id="IPR036278">
    <property type="entry name" value="Sialidase_sf"/>
</dbReference>
<dbReference type="OrthoDB" id="41724at2"/>
<dbReference type="RefSeq" id="WP_145262158.1">
    <property type="nucleotide sequence ID" value="NZ_CP036316.1"/>
</dbReference>
<keyword evidence="3" id="KW-0326">Glycosidase</keyword>
<dbReference type="EC" id="3.2.1.18" evidence="3"/>
<dbReference type="Gene3D" id="2.120.10.10">
    <property type="match status" value="1"/>
</dbReference>
<protein>
    <submittedName>
        <fullName evidence="3">Sialidase</fullName>
        <ecNumber evidence="3">3.2.1.18</ecNumber>
    </submittedName>
</protein>
<dbReference type="GO" id="GO:0004308">
    <property type="term" value="F:exo-alpha-sialidase activity"/>
    <property type="evidence" value="ECO:0007669"/>
    <property type="project" value="UniProtKB-EC"/>
</dbReference>
<accession>A0A517T8M6</accession>
<dbReference type="PANTHER" id="PTHR43752">
    <property type="entry name" value="BNR/ASP-BOX REPEAT FAMILY PROTEIN"/>
    <property type="match status" value="1"/>
</dbReference>
<dbReference type="Pfam" id="PF13088">
    <property type="entry name" value="BNR_2"/>
    <property type="match status" value="1"/>
</dbReference>
<feature type="chain" id="PRO_5022088187" evidence="1">
    <location>
        <begin position="22"/>
        <end position="390"/>
    </location>
</feature>
<evidence type="ECO:0000313" key="4">
    <source>
        <dbReference type="Proteomes" id="UP000319976"/>
    </source>
</evidence>
<dbReference type="KEGG" id="chya:V22_19810"/>
<proteinExistence type="predicted"/>
<dbReference type="SUPFAM" id="SSF50939">
    <property type="entry name" value="Sialidases"/>
    <property type="match status" value="1"/>
</dbReference>
<reference evidence="3 4" key="1">
    <citation type="submission" date="2019-02" db="EMBL/GenBank/DDBJ databases">
        <title>Deep-cultivation of Planctomycetes and their phenomic and genomic characterization uncovers novel biology.</title>
        <authorList>
            <person name="Wiegand S."/>
            <person name="Jogler M."/>
            <person name="Boedeker C."/>
            <person name="Pinto D."/>
            <person name="Vollmers J."/>
            <person name="Rivas-Marin E."/>
            <person name="Kohn T."/>
            <person name="Peeters S.H."/>
            <person name="Heuer A."/>
            <person name="Rast P."/>
            <person name="Oberbeckmann S."/>
            <person name="Bunk B."/>
            <person name="Jeske O."/>
            <person name="Meyerdierks A."/>
            <person name="Storesund J.E."/>
            <person name="Kallscheuer N."/>
            <person name="Luecker S."/>
            <person name="Lage O.M."/>
            <person name="Pohl T."/>
            <person name="Merkel B.J."/>
            <person name="Hornburger P."/>
            <person name="Mueller R.-W."/>
            <person name="Bruemmer F."/>
            <person name="Labrenz M."/>
            <person name="Spormann A.M."/>
            <person name="Op den Camp H."/>
            <person name="Overmann J."/>
            <person name="Amann R."/>
            <person name="Jetten M.S.M."/>
            <person name="Mascher T."/>
            <person name="Medema M.H."/>
            <person name="Devos D.P."/>
            <person name="Kaster A.-K."/>
            <person name="Ovreas L."/>
            <person name="Rohde M."/>
            <person name="Galperin M.Y."/>
            <person name="Jogler C."/>
        </authorList>
    </citation>
    <scope>NUCLEOTIDE SEQUENCE [LARGE SCALE GENOMIC DNA]</scope>
    <source>
        <strain evidence="3 4">V22</strain>
    </source>
</reference>
<gene>
    <name evidence="3" type="ORF">V22_19810</name>
</gene>
<feature type="domain" description="Sialidase" evidence="2">
    <location>
        <begin position="76"/>
        <end position="358"/>
    </location>
</feature>
<feature type="signal peptide" evidence="1">
    <location>
        <begin position="1"/>
        <end position="21"/>
    </location>
</feature>
<name>A0A517T8M6_9PLAN</name>
<keyword evidence="1" id="KW-0732">Signal</keyword>